<organism evidence="2 3">
    <name type="scientific">Hwanghaeella grinnelliae</name>
    <dbReference type="NCBI Taxonomy" id="2500179"/>
    <lineage>
        <taxon>Bacteria</taxon>
        <taxon>Pseudomonadati</taxon>
        <taxon>Pseudomonadota</taxon>
        <taxon>Alphaproteobacteria</taxon>
        <taxon>Rhodospirillales</taxon>
        <taxon>Rhodospirillaceae</taxon>
        <taxon>Hwanghaeella</taxon>
    </lineage>
</organism>
<dbReference type="InterPro" id="IPR019600">
    <property type="entry name" value="Hemin_uptake_protein_HemP"/>
</dbReference>
<dbReference type="AlphaFoldDB" id="A0A437QUT3"/>
<dbReference type="Pfam" id="PF10636">
    <property type="entry name" value="hemP"/>
    <property type="match status" value="1"/>
</dbReference>
<evidence type="ECO:0000256" key="1">
    <source>
        <dbReference type="SAM" id="MobiDB-lite"/>
    </source>
</evidence>
<gene>
    <name evidence="2" type="primary">hemP</name>
    <name evidence="2" type="ORF">EOI86_02860</name>
</gene>
<reference evidence="3" key="1">
    <citation type="submission" date="2019-01" db="EMBL/GenBank/DDBJ databases">
        <title>Gri0909 isolated from a small marine red alga.</title>
        <authorList>
            <person name="Kim J."/>
            <person name="Jeong S.E."/>
            <person name="Jeon C.O."/>
        </authorList>
    </citation>
    <scope>NUCLEOTIDE SEQUENCE [LARGE SCALE GENOMIC DNA]</scope>
    <source>
        <strain evidence="3">Gri0909</strain>
    </source>
</reference>
<feature type="region of interest" description="Disordered" evidence="1">
    <location>
        <begin position="1"/>
        <end position="23"/>
    </location>
</feature>
<protein>
    <submittedName>
        <fullName evidence="2">Hemin uptake protein HemP</fullName>
    </submittedName>
</protein>
<dbReference type="EMBL" id="SADE01000001">
    <property type="protein sequence ID" value="RVU38253.1"/>
    <property type="molecule type" value="Genomic_DNA"/>
</dbReference>
<dbReference type="Gene3D" id="2.10.70.10">
    <property type="entry name" value="Complement Module, domain 1"/>
    <property type="match status" value="1"/>
</dbReference>
<keyword evidence="3" id="KW-1185">Reference proteome</keyword>
<proteinExistence type="predicted"/>
<feature type="compositionally biased region" description="Basic and acidic residues" evidence="1">
    <location>
        <begin position="9"/>
        <end position="21"/>
    </location>
</feature>
<dbReference type="OrthoDB" id="7870498at2"/>
<accession>A0A437QUT3</accession>
<evidence type="ECO:0000313" key="2">
    <source>
        <dbReference type="EMBL" id="RVU38253.1"/>
    </source>
</evidence>
<evidence type="ECO:0000313" key="3">
    <source>
        <dbReference type="Proteomes" id="UP000287447"/>
    </source>
</evidence>
<dbReference type="Proteomes" id="UP000287447">
    <property type="component" value="Unassembled WGS sequence"/>
</dbReference>
<sequence length="61" mass="6838">MGEFANKCGDVEPTPRKESERSVTVISSADLLGGRPEVMIEHNGDLYRLRHTRQGKLILTK</sequence>
<name>A0A437QUT3_9PROT</name>
<comment type="caution">
    <text evidence="2">The sequence shown here is derived from an EMBL/GenBank/DDBJ whole genome shotgun (WGS) entry which is preliminary data.</text>
</comment>